<reference evidence="1" key="2">
    <citation type="journal article" date="2015" name="Data Brief">
        <title>Shoot transcriptome of the giant reed, Arundo donax.</title>
        <authorList>
            <person name="Barrero R.A."/>
            <person name="Guerrero F.D."/>
            <person name="Moolhuijzen P."/>
            <person name="Goolsby J.A."/>
            <person name="Tidwell J."/>
            <person name="Bellgard S.E."/>
            <person name="Bellgard M.I."/>
        </authorList>
    </citation>
    <scope>NUCLEOTIDE SEQUENCE</scope>
    <source>
        <tissue evidence="1">Shoot tissue taken approximately 20 cm above the soil surface</tissue>
    </source>
</reference>
<reference evidence="1" key="1">
    <citation type="submission" date="2014-09" db="EMBL/GenBank/DDBJ databases">
        <authorList>
            <person name="Magalhaes I.L.F."/>
            <person name="Oliveira U."/>
            <person name="Santos F.R."/>
            <person name="Vidigal T.H.D.A."/>
            <person name="Brescovit A.D."/>
            <person name="Santos A.J."/>
        </authorList>
    </citation>
    <scope>NUCLEOTIDE SEQUENCE</scope>
    <source>
        <tissue evidence="1">Shoot tissue taken approximately 20 cm above the soil surface</tissue>
    </source>
</reference>
<name>A0A0A8YQX6_ARUDO</name>
<dbReference type="EMBL" id="GBRH01270625">
    <property type="protein sequence ID" value="JAD27270.1"/>
    <property type="molecule type" value="Transcribed_RNA"/>
</dbReference>
<evidence type="ECO:0000313" key="1">
    <source>
        <dbReference type="EMBL" id="JAD27270.1"/>
    </source>
</evidence>
<dbReference type="AlphaFoldDB" id="A0A0A8YQX6"/>
<organism evidence="1">
    <name type="scientific">Arundo donax</name>
    <name type="common">Giant reed</name>
    <name type="synonym">Donax arundinaceus</name>
    <dbReference type="NCBI Taxonomy" id="35708"/>
    <lineage>
        <taxon>Eukaryota</taxon>
        <taxon>Viridiplantae</taxon>
        <taxon>Streptophyta</taxon>
        <taxon>Embryophyta</taxon>
        <taxon>Tracheophyta</taxon>
        <taxon>Spermatophyta</taxon>
        <taxon>Magnoliopsida</taxon>
        <taxon>Liliopsida</taxon>
        <taxon>Poales</taxon>
        <taxon>Poaceae</taxon>
        <taxon>PACMAD clade</taxon>
        <taxon>Arundinoideae</taxon>
        <taxon>Arundineae</taxon>
        <taxon>Arundo</taxon>
    </lineage>
</organism>
<sequence>MGKITELIGSPAPFSAHLSNSSK</sequence>
<protein>
    <submittedName>
        <fullName evidence="1">Uncharacterized protein</fullName>
    </submittedName>
</protein>
<accession>A0A0A8YQX6</accession>
<proteinExistence type="predicted"/>